<dbReference type="EMBL" id="JBJKFK010007966">
    <property type="protein sequence ID" value="KAL3307210.1"/>
    <property type="molecule type" value="Genomic_DNA"/>
</dbReference>
<evidence type="ECO:0000313" key="2">
    <source>
        <dbReference type="Proteomes" id="UP001626550"/>
    </source>
</evidence>
<evidence type="ECO:0000313" key="1">
    <source>
        <dbReference type="EMBL" id="KAL3307210.1"/>
    </source>
</evidence>
<feature type="non-terminal residue" evidence="1">
    <location>
        <position position="1"/>
    </location>
</feature>
<accession>A0ABD2PJI7</accession>
<protein>
    <submittedName>
        <fullName evidence="1">Uncharacterized protein</fullName>
    </submittedName>
</protein>
<name>A0ABD2PJI7_9PLAT</name>
<dbReference type="Proteomes" id="UP001626550">
    <property type="component" value="Unassembled WGS sequence"/>
</dbReference>
<gene>
    <name evidence="1" type="ORF">Ciccas_014283</name>
</gene>
<sequence>TVKSVISNFSGTLLPWNEDLRNSSSNSFSTLSTNLCLYGQQVLANDLAIDASSVNCSSLTVTPAFINVEISFTVNVAASAANLVLGNINDPLLPDQFSPNYKQITGMSLESFHTHTLHHS</sequence>
<organism evidence="1 2">
    <name type="scientific">Cichlidogyrus casuarinus</name>
    <dbReference type="NCBI Taxonomy" id="1844966"/>
    <lineage>
        <taxon>Eukaryota</taxon>
        <taxon>Metazoa</taxon>
        <taxon>Spiralia</taxon>
        <taxon>Lophotrochozoa</taxon>
        <taxon>Platyhelminthes</taxon>
        <taxon>Monogenea</taxon>
        <taxon>Monopisthocotylea</taxon>
        <taxon>Dactylogyridea</taxon>
        <taxon>Ancyrocephalidae</taxon>
        <taxon>Cichlidogyrus</taxon>
    </lineage>
</organism>
<comment type="caution">
    <text evidence="1">The sequence shown here is derived from an EMBL/GenBank/DDBJ whole genome shotgun (WGS) entry which is preliminary data.</text>
</comment>
<dbReference type="AlphaFoldDB" id="A0ABD2PJI7"/>
<keyword evidence="2" id="KW-1185">Reference proteome</keyword>
<proteinExistence type="predicted"/>
<reference evidence="1 2" key="1">
    <citation type="submission" date="2024-11" db="EMBL/GenBank/DDBJ databases">
        <title>Adaptive evolution of stress response genes in parasites aligns with host niche diversity.</title>
        <authorList>
            <person name="Hahn C."/>
            <person name="Resl P."/>
        </authorList>
    </citation>
    <scope>NUCLEOTIDE SEQUENCE [LARGE SCALE GENOMIC DNA]</scope>
    <source>
        <strain evidence="1">EGGRZ-B1_66</strain>
        <tissue evidence="1">Body</tissue>
    </source>
</reference>